<reference evidence="1 2" key="1">
    <citation type="journal article" date="2018" name="Mol. Plant">
        <title>The genome of Artemisia annua provides insight into the evolution of Asteraceae family and artemisinin biosynthesis.</title>
        <authorList>
            <person name="Shen Q."/>
            <person name="Zhang L."/>
            <person name="Liao Z."/>
            <person name="Wang S."/>
            <person name="Yan T."/>
            <person name="Shi P."/>
            <person name="Liu M."/>
            <person name="Fu X."/>
            <person name="Pan Q."/>
            <person name="Wang Y."/>
            <person name="Lv Z."/>
            <person name="Lu X."/>
            <person name="Zhang F."/>
            <person name="Jiang W."/>
            <person name="Ma Y."/>
            <person name="Chen M."/>
            <person name="Hao X."/>
            <person name="Li L."/>
            <person name="Tang Y."/>
            <person name="Lv G."/>
            <person name="Zhou Y."/>
            <person name="Sun X."/>
            <person name="Brodelius P.E."/>
            <person name="Rose J.K.C."/>
            <person name="Tang K."/>
        </authorList>
    </citation>
    <scope>NUCLEOTIDE SEQUENCE [LARGE SCALE GENOMIC DNA]</scope>
    <source>
        <strain evidence="2">cv. Huhao1</strain>
        <tissue evidence="1">Leaf</tissue>
    </source>
</reference>
<evidence type="ECO:0000313" key="1">
    <source>
        <dbReference type="EMBL" id="PWA66827.1"/>
    </source>
</evidence>
<dbReference type="GO" id="GO:0003964">
    <property type="term" value="F:RNA-directed DNA polymerase activity"/>
    <property type="evidence" value="ECO:0007669"/>
    <property type="project" value="UniProtKB-KW"/>
</dbReference>
<dbReference type="EMBL" id="PKPP01003954">
    <property type="protein sequence ID" value="PWA66827.1"/>
    <property type="molecule type" value="Genomic_DNA"/>
</dbReference>
<sequence>MNKAGKKLSKLDRFLILEEILEALPDIRITALDRLWSDHTPILLHVTKSDFGPSLFKQYNSWLLRDGFDEQWHINVKNNDRNQKQEALNDLKNIDKRIDDGTANENDRDNRIKLIQVLDKLDNLEASDLNQKDHIKWDIEGDENSKFFHGMINHKRISQAITGIMHDGTWISDPSLTKDAFLNF</sequence>
<name>A0A2U1N011_ARTAN</name>
<comment type="caution">
    <text evidence="1">The sequence shown here is derived from an EMBL/GenBank/DDBJ whole genome shotgun (WGS) entry which is preliminary data.</text>
</comment>
<proteinExistence type="predicted"/>
<dbReference type="AlphaFoldDB" id="A0A2U1N011"/>
<dbReference type="Proteomes" id="UP000245207">
    <property type="component" value="Unassembled WGS sequence"/>
</dbReference>
<dbReference type="OrthoDB" id="1298693at2759"/>
<accession>A0A2U1N011</accession>
<protein>
    <submittedName>
        <fullName evidence="1">RNA-directed DNA polymerase, eukaryota, Reverse transcriptase zinc-binding domain protein</fullName>
    </submittedName>
</protein>
<keyword evidence="1" id="KW-0548">Nucleotidyltransferase</keyword>
<gene>
    <name evidence="1" type="ORF">CTI12_AA155970</name>
</gene>
<evidence type="ECO:0000313" key="2">
    <source>
        <dbReference type="Proteomes" id="UP000245207"/>
    </source>
</evidence>
<keyword evidence="1" id="KW-0695">RNA-directed DNA polymerase</keyword>
<keyword evidence="1" id="KW-0808">Transferase</keyword>
<organism evidence="1 2">
    <name type="scientific">Artemisia annua</name>
    <name type="common">Sweet wormwood</name>
    <dbReference type="NCBI Taxonomy" id="35608"/>
    <lineage>
        <taxon>Eukaryota</taxon>
        <taxon>Viridiplantae</taxon>
        <taxon>Streptophyta</taxon>
        <taxon>Embryophyta</taxon>
        <taxon>Tracheophyta</taxon>
        <taxon>Spermatophyta</taxon>
        <taxon>Magnoliopsida</taxon>
        <taxon>eudicotyledons</taxon>
        <taxon>Gunneridae</taxon>
        <taxon>Pentapetalae</taxon>
        <taxon>asterids</taxon>
        <taxon>campanulids</taxon>
        <taxon>Asterales</taxon>
        <taxon>Asteraceae</taxon>
        <taxon>Asteroideae</taxon>
        <taxon>Anthemideae</taxon>
        <taxon>Artemisiinae</taxon>
        <taxon>Artemisia</taxon>
    </lineage>
</organism>
<keyword evidence="2" id="KW-1185">Reference proteome</keyword>